<name>A0ABY8GBQ0_9GAMM</name>
<keyword evidence="1" id="KW-0472">Membrane</keyword>
<gene>
    <name evidence="2" type="ORF">O1Q98_09220</name>
</gene>
<keyword evidence="1" id="KW-1133">Transmembrane helix</keyword>
<protein>
    <submittedName>
        <fullName evidence="2">Uncharacterized protein</fullName>
    </submittedName>
</protein>
<evidence type="ECO:0000256" key="1">
    <source>
        <dbReference type="SAM" id="Phobius"/>
    </source>
</evidence>
<dbReference type="EMBL" id="CP114280">
    <property type="protein sequence ID" value="WFN57345.1"/>
    <property type="molecule type" value="Genomic_DNA"/>
</dbReference>
<evidence type="ECO:0000313" key="2">
    <source>
        <dbReference type="EMBL" id="WFN57345.1"/>
    </source>
</evidence>
<feature type="transmembrane region" description="Helical" evidence="1">
    <location>
        <begin position="20"/>
        <end position="53"/>
    </location>
</feature>
<keyword evidence="3" id="KW-1185">Reference proteome</keyword>
<organism evidence="2 3">
    <name type="scientific">Dickeya lacustris</name>
    <dbReference type="NCBI Taxonomy" id="2259638"/>
    <lineage>
        <taxon>Bacteria</taxon>
        <taxon>Pseudomonadati</taxon>
        <taxon>Pseudomonadota</taxon>
        <taxon>Gammaproteobacteria</taxon>
        <taxon>Enterobacterales</taxon>
        <taxon>Pectobacteriaceae</taxon>
        <taxon>Dickeya</taxon>
    </lineage>
</organism>
<proteinExistence type="predicted"/>
<sequence>MKLLPFKSAYTRRFVRDSALMFSIGFILSFYPGAVLTLFLSFILLIWVVVRLIQLLFTIFSGLFAKAAADMGLFLVSVIVLIISVGEMDTIHVAILYPYYIMKIRSNNTSSDKSMILESTDYGPGFHSYIYDESGDEINKRSLDDEGMTVHIEHIFGPFFTRSDLF</sequence>
<reference evidence="2 3" key="1">
    <citation type="submission" date="2022-12" db="EMBL/GenBank/DDBJ databases">
        <title>Complete genome sequencing of Dickeya lacustris type strain LMG30899.</title>
        <authorList>
            <person name="Dobhal S."/>
            <person name="Arizala D."/>
            <person name="Arif M."/>
        </authorList>
    </citation>
    <scope>NUCLEOTIDE SEQUENCE [LARGE SCALE GENOMIC DNA]</scope>
    <source>
        <strain evidence="2 3">LMG30899</strain>
    </source>
</reference>
<evidence type="ECO:0000313" key="3">
    <source>
        <dbReference type="Proteomes" id="UP001219630"/>
    </source>
</evidence>
<accession>A0ABY8GBQ0</accession>
<keyword evidence="1" id="KW-0812">Transmembrane</keyword>
<feature type="transmembrane region" description="Helical" evidence="1">
    <location>
        <begin position="73"/>
        <end position="97"/>
    </location>
</feature>
<dbReference type="Proteomes" id="UP001219630">
    <property type="component" value="Chromosome"/>
</dbReference>
<dbReference type="RefSeq" id="WP_125258128.1">
    <property type="nucleotide sequence ID" value="NZ_CP114280.1"/>
</dbReference>